<keyword evidence="4" id="KW-0862">Zinc</keyword>
<dbReference type="PANTHER" id="PTHR13006:SF9">
    <property type="entry name" value="GLUCOSE TRANSPORTER 4 ENHANCER FACTOR, ISOFORM G"/>
    <property type="match status" value="1"/>
</dbReference>
<dbReference type="InterPro" id="IPR013087">
    <property type="entry name" value="Znf_C2H2_type"/>
</dbReference>
<evidence type="ECO:0000256" key="5">
    <source>
        <dbReference type="ARBA" id="ARBA00023015"/>
    </source>
</evidence>
<dbReference type="GO" id="GO:0008270">
    <property type="term" value="F:zinc ion binding"/>
    <property type="evidence" value="ECO:0007669"/>
    <property type="project" value="UniProtKB-KW"/>
</dbReference>
<feature type="region of interest" description="Disordered" evidence="9">
    <location>
        <begin position="381"/>
        <end position="434"/>
    </location>
</feature>
<dbReference type="Proteomes" id="UP000762676">
    <property type="component" value="Unassembled WGS sequence"/>
</dbReference>
<evidence type="ECO:0000313" key="12">
    <source>
        <dbReference type="Proteomes" id="UP000762676"/>
    </source>
</evidence>
<keyword evidence="6" id="KW-0238">DNA-binding</keyword>
<dbReference type="GO" id="GO:0000978">
    <property type="term" value="F:RNA polymerase II cis-regulatory region sequence-specific DNA binding"/>
    <property type="evidence" value="ECO:0007669"/>
    <property type="project" value="TreeGrafter"/>
</dbReference>
<dbReference type="SMART" id="SM01366">
    <property type="entry name" value="c-clamp"/>
    <property type="match status" value="1"/>
</dbReference>
<keyword evidence="5" id="KW-0805">Transcription regulation</keyword>
<dbReference type="InterPro" id="IPR052253">
    <property type="entry name" value="CR1/CR2-DNA-binding_regulator"/>
</dbReference>
<reference evidence="11 12" key="1">
    <citation type="journal article" date="2021" name="Elife">
        <title>Chloroplast acquisition without the gene transfer in kleptoplastic sea slugs, Plakobranchus ocellatus.</title>
        <authorList>
            <person name="Maeda T."/>
            <person name="Takahashi S."/>
            <person name="Yoshida T."/>
            <person name="Shimamura S."/>
            <person name="Takaki Y."/>
            <person name="Nagai Y."/>
            <person name="Toyoda A."/>
            <person name="Suzuki Y."/>
            <person name="Arimoto A."/>
            <person name="Ishii H."/>
            <person name="Satoh N."/>
            <person name="Nishiyama T."/>
            <person name="Hasebe M."/>
            <person name="Maruyama T."/>
            <person name="Minagawa J."/>
            <person name="Obokata J."/>
            <person name="Shigenobu S."/>
        </authorList>
    </citation>
    <scope>NUCLEOTIDE SEQUENCE [LARGE SCALE GENOMIC DNA]</scope>
</reference>
<evidence type="ECO:0000259" key="10">
    <source>
        <dbReference type="SMART" id="SM00355"/>
    </source>
</evidence>
<feature type="domain" description="C2H2-type" evidence="10">
    <location>
        <begin position="151"/>
        <end position="176"/>
    </location>
</feature>
<dbReference type="EMBL" id="BMAT01002812">
    <property type="protein sequence ID" value="GFS14769.1"/>
    <property type="molecule type" value="Genomic_DNA"/>
</dbReference>
<feature type="compositionally biased region" description="Polar residues" evidence="9">
    <location>
        <begin position="215"/>
        <end position="228"/>
    </location>
</feature>
<evidence type="ECO:0000256" key="4">
    <source>
        <dbReference type="ARBA" id="ARBA00022833"/>
    </source>
</evidence>
<feature type="compositionally biased region" description="Low complexity" evidence="9">
    <location>
        <begin position="87"/>
        <end position="99"/>
    </location>
</feature>
<dbReference type="GO" id="GO:0006357">
    <property type="term" value="P:regulation of transcription by RNA polymerase II"/>
    <property type="evidence" value="ECO:0007669"/>
    <property type="project" value="TreeGrafter"/>
</dbReference>
<proteinExistence type="predicted"/>
<gene>
    <name evidence="11" type="ORF">ElyMa_001432500</name>
</gene>
<dbReference type="AlphaFoldDB" id="A0AAV4IYH1"/>
<evidence type="ECO:0000256" key="3">
    <source>
        <dbReference type="ARBA" id="ARBA00022771"/>
    </source>
</evidence>
<evidence type="ECO:0000256" key="1">
    <source>
        <dbReference type="ARBA" id="ARBA00004123"/>
    </source>
</evidence>
<feature type="compositionally biased region" description="Polar residues" evidence="9">
    <location>
        <begin position="407"/>
        <end position="420"/>
    </location>
</feature>
<organism evidence="11 12">
    <name type="scientific">Elysia marginata</name>
    <dbReference type="NCBI Taxonomy" id="1093978"/>
    <lineage>
        <taxon>Eukaryota</taxon>
        <taxon>Metazoa</taxon>
        <taxon>Spiralia</taxon>
        <taxon>Lophotrochozoa</taxon>
        <taxon>Mollusca</taxon>
        <taxon>Gastropoda</taxon>
        <taxon>Heterobranchia</taxon>
        <taxon>Euthyneura</taxon>
        <taxon>Panpulmonata</taxon>
        <taxon>Sacoglossa</taxon>
        <taxon>Placobranchoidea</taxon>
        <taxon>Plakobranchidae</taxon>
        <taxon>Elysia</taxon>
    </lineage>
</organism>
<evidence type="ECO:0000256" key="9">
    <source>
        <dbReference type="SAM" id="MobiDB-lite"/>
    </source>
</evidence>
<protein>
    <submittedName>
        <fullName evidence="11">Zinc finger protein 704</fullName>
    </submittedName>
</protein>
<keyword evidence="7" id="KW-0804">Transcription</keyword>
<comment type="subcellular location">
    <subcellularLocation>
        <location evidence="1">Nucleus</location>
    </subcellularLocation>
</comment>
<evidence type="ECO:0000256" key="7">
    <source>
        <dbReference type="ARBA" id="ARBA00023163"/>
    </source>
</evidence>
<dbReference type="PANTHER" id="PTHR13006">
    <property type="entry name" value="PAPILLOMAVIRUS REGULATORY FACTOR PRF-1"/>
    <property type="match status" value="1"/>
</dbReference>
<evidence type="ECO:0000313" key="11">
    <source>
        <dbReference type="EMBL" id="GFS14769.1"/>
    </source>
</evidence>
<accession>A0AAV4IYH1</accession>
<comment type="caution">
    <text evidence="11">The sequence shown here is derived from an EMBL/GenBank/DDBJ whole genome shotgun (WGS) entry which is preliminary data.</text>
</comment>
<feature type="region of interest" description="Disordered" evidence="9">
    <location>
        <begin position="61"/>
        <end position="139"/>
    </location>
</feature>
<keyword evidence="12" id="KW-1185">Reference proteome</keyword>
<evidence type="ECO:0000256" key="6">
    <source>
        <dbReference type="ARBA" id="ARBA00023125"/>
    </source>
</evidence>
<keyword evidence="8" id="KW-0539">Nucleus</keyword>
<feature type="region of interest" description="Disordered" evidence="9">
    <location>
        <begin position="215"/>
        <end position="252"/>
    </location>
</feature>
<keyword evidence="3" id="KW-0863">Zinc-finger</keyword>
<keyword evidence="2" id="KW-0479">Metal-binding</keyword>
<name>A0AAV4IYH1_9GAST</name>
<evidence type="ECO:0000256" key="8">
    <source>
        <dbReference type="ARBA" id="ARBA00023242"/>
    </source>
</evidence>
<sequence>MCLPSLTGQSVVKNLDISRPRRQQSSSVYDSNDDFRDVEMMDEKIAAMVLTSLSVSPKSPPPMYYHGHTPHKEHLESQYPYPDSHLSSSVASSGFYSGPSERDDHSPPLAPLSESAPACMGFKPPTPGVSDDDSSNGSGRLLICEEEDTLYQCTWRGCKEISTTSNAIERHIRRVHFDRDSDLELTDNEEEFHYTEVDVTSQSINNITRSFAAMNTSSPKERATTVSSGVPPAHHRPNPKIGMSPPVAGNTHRDAHLHRRRHISEGGEQHAPIATQMAARPETSSGGVVIGSAAPGNVVGGIFAMDSSVIPKGMSSSFGSGGAGVFDHDYQRKFSKHVPQPQQASSVPTHASLFQEGPLASLPITISQGQIQKSLSWQIHSSSPAGNMVSPPQRPNKLTPHERLMQHQAQSPKSSVSPSTFKAAPGHHRRPRSEVRKCRKVYGMEHRDQWCTQCKWKKACTRFVD</sequence>
<dbReference type="GO" id="GO:0005634">
    <property type="term" value="C:nucleus"/>
    <property type="evidence" value="ECO:0007669"/>
    <property type="project" value="UniProtKB-SubCell"/>
</dbReference>
<evidence type="ECO:0000256" key="2">
    <source>
        <dbReference type="ARBA" id="ARBA00022723"/>
    </source>
</evidence>
<dbReference type="GO" id="GO:0003700">
    <property type="term" value="F:DNA-binding transcription factor activity"/>
    <property type="evidence" value="ECO:0007669"/>
    <property type="project" value="TreeGrafter"/>
</dbReference>
<dbReference type="SMART" id="SM00355">
    <property type="entry name" value="ZnF_C2H2"/>
    <property type="match status" value="1"/>
</dbReference>